<evidence type="ECO:0000313" key="4">
    <source>
        <dbReference type="Proteomes" id="UP001363010"/>
    </source>
</evidence>
<reference evidence="3 4" key="1">
    <citation type="submission" date="2024-03" db="EMBL/GenBank/DDBJ databases">
        <title>Novel species of the genus Variovorax.</title>
        <authorList>
            <person name="Liu Q."/>
            <person name="Xin Y.-H."/>
        </authorList>
    </citation>
    <scope>NUCLEOTIDE SEQUENCE [LARGE SCALE GENOMIC DNA]</scope>
    <source>
        <strain evidence="3 4">KACC 18501</strain>
    </source>
</reference>
<accession>A0ABU8VSF4</accession>
<organism evidence="3 4">
    <name type="scientific">Variovorax humicola</name>
    <dbReference type="NCBI Taxonomy" id="1769758"/>
    <lineage>
        <taxon>Bacteria</taxon>
        <taxon>Pseudomonadati</taxon>
        <taxon>Pseudomonadota</taxon>
        <taxon>Betaproteobacteria</taxon>
        <taxon>Burkholderiales</taxon>
        <taxon>Comamonadaceae</taxon>
        <taxon>Variovorax</taxon>
    </lineage>
</organism>
<dbReference type="InterPro" id="IPR011650">
    <property type="entry name" value="Peptidase_M20_dimer"/>
</dbReference>
<dbReference type="PANTHER" id="PTHR11014">
    <property type="entry name" value="PEPTIDASE M20 FAMILY MEMBER"/>
    <property type="match status" value="1"/>
</dbReference>
<name>A0ABU8VSF4_9BURK</name>
<dbReference type="RefSeq" id="WP_340361622.1">
    <property type="nucleotide sequence ID" value="NZ_JBBKZV010000001.1"/>
</dbReference>
<dbReference type="InterPro" id="IPR002933">
    <property type="entry name" value="Peptidase_M20"/>
</dbReference>
<dbReference type="SUPFAM" id="SSF53187">
    <property type="entry name" value="Zn-dependent exopeptidases"/>
    <property type="match status" value="1"/>
</dbReference>
<dbReference type="Gene3D" id="3.40.630.10">
    <property type="entry name" value="Zn peptidases"/>
    <property type="match status" value="1"/>
</dbReference>
<protein>
    <submittedName>
        <fullName evidence="3">M20 aminoacylase family protein</fullName>
    </submittedName>
</protein>
<dbReference type="NCBIfam" id="TIGR01891">
    <property type="entry name" value="amidohydrolases"/>
    <property type="match status" value="1"/>
</dbReference>
<dbReference type="InterPro" id="IPR036264">
    <property type="entry name" value="Bact_exopeptidase_dim_dom"/>
</dbReference>
<dbReference type="PANTHER" id="PTHR11014:SF63">
    <property type="entry name" value="METALLOPEPTIDASE, PUTATIVE (AFU_ORTHOLOGUE AFUA_6G09600)-RELATED"/>
    <property type="match status" value="1"/>
</dbReference>
<keyword evidence="1" id="KW-0378">Hydrolase</keyword>
<gene>
    <name evidence="3" type="ORF">WKW80_00750</name>
</gene>
<dbReference type="SUPFAM" id="SSF55031">
    <property type="entry name" value="Bacterial exopeptidase dimerisation domain"/>
    <property type="match status" value="1"/>
</dbReference>
<proteinExistence type="predicted"/>
<dbReference type="InterPro" id="IPR017439">
    <property type="entry name" value="Amidohydrolase"/>
</dbReference>
<evidence type="ECO:0000256" key="1">
    <source>
        <dbReference type="ARBA" id="ARBA00022801"/>
    </source>
</evidence>
<keyword evidence="4" id="KW-1185">Reference proteome</keyword>
<dbReference type="EMBL" id="JBBKZV010000001">
    <property type="protein sequence ID" value="MEJ8820562.1"/>
    <property type="molecule type" value="Genomic_DNA"/>
</dbReference>
<dbReference type="Pfam" id="PF01546">
    <property type="entry name" value="Peptidase_M20"/>
    <property type="match status" value="1"/>
</dbReference>
<dbReference type="Pfam" id="PF07687">
    <property type="entry name" value="M20_dimer"/>
    <property type="match status" value="1"/>
</dbReference>
<dbReference type="CDD" id="cd05666">
    <property type="entry name" value="M20_Acy1-like"/>
    <property type="match status" value="1"/>
</dbReference>
<feature type="domain" description="Peptidase M20 dimerisation" evidence="2">
    <location>
        <begin position="196"/>
        <end position="291"/>
    </location>
</feature>
<dbReference type="Gene3D" id="3.30.70.360">
    <property type="match status" value="1"/>
</dbReference>
<evidence type="ECO:0000259" key="2">
    <source>
        <dbReference type="Pfam" id="PF07687"/>
    </source>
</evidence>
<comment type="caution">
    <text evidence="3">The sequence shown here is derived from an EMBL/GenBank/DDBJ whole genome shotgun (WGS) entry which is preliminary data.</text>
</comment>
<evidence type="ECO:0000313" key="3">
    <source>
        <dbReference type="EMBL" id="MEJ8820562.1"/>
    </source>
</evidence>
<dbReference type="PIRSF" id="PIRSF005962">
    <property type="entry name" value="Pept_M20D_amidohydro"/>
    <property type="match status" value="1"/>
</dbReference>
<sequence length="397" mass="43034">MSITLPTMNSEELLADIRRIAPEMVEIRRQIHAHPELAFEETRTSELVARKLAEWGYKVERGIGGTGVVGQLRRGDGPARLGIRADMDALPIVERTGLPYASTVHGKMHACGHDGHTAILLCAAKYLAEHGRFNGTLNLVFQPAEENEGGALRMIEDGLFDKYPCDGIYALHNTPGLPVGQMAMSAGAIMASFDRVTIELQGVGAHGAMPHHGVDPMQCAASIVLGLQSLVSREVDAQRAAVVTVGSVQCGEVFNIVPERAILKLGVRCLEPSVRTQLERRIRVFVEAQAQSYGLSSSVEYDQRYPVLVNRPDNTELARQVAIGLLGTEQVLEREPTMGSEDFAYMLQVVPGAYVRLGNGVGKDGGCMVHNPGYDFNDEALPLGAAYWIRLAQAVLA</sequence>
<dbReference type="Proteomes" id="UP001363010">
    <property type="component" value="Unassembled WGS sequence"/>
</dbReference>